<dbReference type="GeneID" id="66983782"/>
<feature type="repeat" description="ANK" evidence="3">
    <location>
        <begin position="412"/>
        <end position="444"/>
    </location>
</feature>
<evidence type="ECO:0000259" key="5">
    <source>
        <dbReference type="Pfam" id="PF06985"/>
    </source>
</evidence>
<dbReference type="SUPFAM" id="SSF48403">
    <property type="entry name" value="Ankyrin repeat"/>
    <property type="match status" value="2"/>
</dbReference>
<reference evidence="6" key="1">
    <citation type="submission" date="2021-01" db="EMBL/GenBank/DDBJ databases">
        <authorList>
            <consortium name="Aspergillus chevalieri M1 genome sequencing consortium"/>
            <person name="Kazuki M."/>
            <person name="Futagami T."/>
        </authorList>
    </citation>
    <scope>NUCLEOTIDE SEQUENCE</scope>
    <source>
        <strain evidence="6">M1</strain>
    </source>
</reference>
<reference evidence="6" key="2">
    <citation type="submission" date="2021-02" db="EMBL/GenBank/DDBJ databases">
        <title>Aspergillus chevalieri M1 genome sequence.</title>
        <authorList>
            <person name="Kadooka C."/>
            <person name="Mori K."/>
            <person name="Futagami T."/>
        </authorList>
    </citation>
    <scope>NUCLEOTIDE SEQUENCE</scope>
    <source>
        <strain evidence="6">M1</strain>
    </source>
</reference>
<dbReference type="PANTHER" id="PTHR24126">
    <property type="entry name" value="ANKYRIN REPEAT, PH AND SEC7 DOMAIN CONTAINING PROTEIN SECG-RELATED"/>
    <property type="match status" value="1"/>
</dbReference>
<dbReference type="Proteomes" id="UP000637239">
    <property type="component" value="Chromosome 5"/>
</dbReference>
<keyword evidence="2 3" id="KW-0040">ANK repeat</keyword>
<proteinExistence type="predicted"/>
<feature type="repeat" description="ANK" evidence="3">
    <location>
        <begin position="237"/>
        <end position="269"/>
    </location>
</feature>
<evidence type="ECO:0000256" key="1">
    <source>
        <dbReference type="ARBA" id="ARBA00022737"/>
    </source>
</evidence>
<evidence type="ECO:0000256" key="4">
    <source>
        <dbReference type="SAM" id="MobiDB-lite"/>
    </source>
</evidence>
<dbReference type="Pfam" id="PF12796">
    <property type="entry name" value="Ank_2"/>
    <property type="match status" value="4"/>
</dbReference>
<name>A0A7R7VSQ8_ASPCH</name>
<feature type="domain" description="Heterokaryon incompatibility" evidence="5">
    <location>
        <begin position="861"/>
        <end position="982"/>
    </location>
</feature>
<dbReference type="PRINTS" id="PR01415">
    <property type="entry name" value="ANKYRIN"/>
</dbReference>
<dbReference type="InterPro" id="IPR036770">
    <property type="entry name" value="Ankyrin_rpt-contain_sf"/>
</dbReference>
<feature type="repeat" description="ANK" evidence="3">
    <location>
        <begin position="585"/>
        <end position="617"/>
    </location>
</feature>
<gene>
    <name evidence="6" type="ORF">ACHE_50622A</name>
</gene>
<feature type="repeat" description="ANK" evidence="3">
    <location>
        <begin position="806"/>
        <end position="838"/>
    </location>
</feature>
<evidence type="ECO:0000256" key="3">
    <source>
        <dbReference type="PROSITE-ProRule" id="PRU00023"/>
    </source>
</evidence>
<dbReference type="RefSeq" id="XP_043137946.1">
    <property type="nucleotide sequence ID" value="XM_043280359.1"/>
</dbReference>
<feature type="repeat" description="ANK" evidence="3">
    <location>
        <begin position="551"/>
        <end position="583"/>
    </location>
</feature>
<dbReference type="InterPro" id="IPR002110">
    <property type="entry name" value="Ankyrin_rpt"/>
</dbReference>
<dbReference type="Pfam" id="PF26639">
    <property type="entry name" value="Het-6_barrel"/>
    <property type="match status" value="1"/>
</dbReference>
<dbReference type="KEGG" id="ache:ACHE_50622A"/>
<keyword evidence="7" id="KW-1185">Reference proteome</keyword>
<dbReference type="PROSITE" id="PS50088">
    <property type="entry name" value="ANK_REPEAT"/>
    <property type="match status" value="9"/>
</dbReference>
<evidence type="ECO:0000313" key="6">
    <source>
        <dbReference type="EMBL" id="BCR89424.1"/>
    </source>
</evidence>
<dbReference type="EMBL" id="AP024420">
    <property type="protein sequence ID" value="BCR89424.1"/>
    <property type="molecule type" value="Genomic_DNA"/>
</dbReference>
<dbReference type="Pfam" id="PF00023">
    <property type="entry name" value="Ank"/>
    <property type="match status" value="3"/>
</dbReference>
<evidence type="ECO:0000256" key="2">
    <source>
        <dbReference type="ARBA" id="ARBA00023043"/>
    </source>
</evidence>
<dbReference type="PROSITE" id="PS50297">
    <property type="entry name" value="ANK_REP_REGION"/>
    <property type="match status" value="9"/>
</dbReference>
<feature type="region of interest" description="Disordered" evidence="4">
    <location>
        <begin position="1333"/>
        <end position="1352"/>
    </location>
</feature>
<feature type="repeat" description="ANK" evidence="3">
    <location>
        <begin position="518"/>
        <end position="550"/>
    </location>
</feature>
<dbReference type="Gene3D" id="1.25.40.20">
    <property type="entry name" value="Ankyrin repeat-containing domain"/>
    <property type="match status" value="4"/>
</dbReference>
<dbReference type="SMART" id="SM00248">
    <property type="entry name" value="ANK"/>
    <property type="match status" value="14"/>
</dbReference>
<feature type="repeat" description="ANK" evidence="3">
    <location>
        <begin position="370"/>
        <end position="402"/>
    </location>
</feature>
<protein>
    <recommendedName>
        <fullName evidence="5">Heterokaryon incompatibility domain-containing protein</fullName>
    </recommendedName>
</protein>
<feature type="region of interest" description="Disordered" evidence="4">
    <location>
        <begin position="394"/>
        <end position="414"/>
    </location>
</feature>
<sequence>MAQQQPQHQNQSPPFTIEISDDDYVKYGAVHDDLIAKLRGLSPENRELALQALMWLSCARRPLVTEELGYALALTEGTTRRLDKPSHTNAARLRAACSACAGFVSEREENILVRYIRDQHDVLGYVYKVKPSISLTDQVAEYFTMVWKCWFPHAHRDIAIACLRYVSLEAFGTEEPPTDEYEFYAYAAQNWGYHAEMQPVPQSLVMDFLENEKNVLACSKYLPLKRVCGCCILGKPKTITKLHLAVYFGLDDTVRYLIEAGAELDVKDGEGRTPLSWAVELGRSSIAKYLLNHGADANMPERLQNTLGWAVVNGDPGLFHMLIDYGARPGCAHPTWEDILLKAAIKGQEDLIRILIDRGVDWANFRDRHWGRSPISQAAEYGRENVVKLLLDHGADPNSKDINGEQRSQRNDGKTPFTWAVQNSHTAVVNLLIRHGACPGSINPMAHVSAAIRGQYNLSQYLLEQNVSPMIHEPNFGRSPLSQAAEYGRDNVTKLLLDWGVDPNMRDINGKNTTQNNEGKTPLMWASMNGHLSIVKLLLDRGADRNLQERDGRAALSWAAEHGRAAVVQTLLQRDADANQPDTYRCQTPISWAAMNGHRDVVMLLLIHGADALKKDRTGQTALDRASTHNHQAVIQLLLELGLPRPCRTNGHEMTTFQCKPFEYTPLPGPTSIRLLSRVKNTAEVKASIMGVPLPQYSVETFDLNDGPPFEALSYTWGSPFPADSEKAREYDNDDRWPICINGSLTFVHKNLYEFLQQDYMLEDSVDDRDGPYRKTGLIRAAEEGNNEALRFYVSRHADTEADDIFGKTAIHYVAEQGNFEGVKILVQAGADVARVDGTGKSPLAYATSQPSSHLHIIECLTDALSRPAGVRRRMSGRRLWIDAICINQNDVPERNAQLAIISQVYTQAVTVLVWLGIEDEYTTHANESLRIGGGSECPAIRELVNIPRYSNIISYPLSPQCRGIINLVNRTWFTRVWVIQEAALARRIRMFCGKNEFNYLEVFHLLQCYLGPTSVGTFDPSIRSNIGGTEGYLITDIRLRVNPNGEDRAFIEDQTKRHNRRIDFLRRGKLTLPLLISRLWTMKVTDPRDKVFAILGLAQGPNDDKPRIFADYSKPVDDVFVSTAQLFLLGCSEALGLWQTGEQQGLEPLEGLSYVQRLPRDHPLASDYLDRLPSWVPDFNAPLFTQRFWCSYFKAGTSIKSPNPLQPSDSRTYTLNGILVDEIRAMQNDLTNPMEMRYDPCHWLEVIITMAPTYPTGESRTEALCHTLMANNSWRNAESLDEETRLGFRTFFLRSLCFYLRTPKVVEHVRRLRETDPSNLLPSVEELQAHLKSREAEGQSSAAKDGAYHPVNSRSSFADRRGYHHRGRALFQTQKGLLGLGPYWAQPGDQVWVVAGGRTPLVLRPVSESKGSRAALVGEAYVHGIMNGELREDEERKVQPVVLV</sequence>
<feature type="compositionally biased region" description="Basic and acidic residues" evidence="4">
    <location>
        <begin position="394"/>
        <end position="413"/>
    </location>
</feature>
<keyword evidence="1" id="KW-0677">Repeat</keyword>
<feature type="repeat" description="ANK" evidence="3">
    <location>
        <begin position="270"/>
        <end position="302"/>
    </location>
</feature>
<evidence type="ECO:0000313" key="7">
    <source>
        <dbReference type="Proteomes" id="UP000637239"/>
    </source>
</evidence>
<accession>A0A7R7VSQ8</accession>
<feature type="repeat" description="ANK" evidence="3">
    <location>
        <begin position="476"/>
        <end position="508"/>
    </location>
</feature>
<dbReference type="InterPro" id="IPR010730">
    <property type="entry name" value="HET"/>
</dbReference>
<organism evidence="6 7">
    <name type="scientific">Aspergillus chevalieri</name>
    <name type="common">Eurotium chevalieri</name>
    <dbReference type="NCBI Taxonomy" id="182096"/>
    <lineage>
        <taxon>Eukaryota</taxon>
        <taxon>Fungi</taxon>
        <taxon>Dikarya</taxon>
        <taxon>Ascomycota</taxon>
        <taxon>Pezizomycotina</taxon>
        <taxon>Eurotiomycetes</taxon>
        <taxon>Eurotiomycetidae</taxon>
        <taxon>Eurotiales</taxon>
        <taxon>Aspergillaceae</taxon>
        <taxon>Aspergillus</taxon>
        <taxon>Aspergillus subgen. Aspergillus</taxon>
    </lineage>
</organism>
<dbReference type="Pfam" id="PF06985">
    <property type="entry name" value="HET"/>
    <property type="match status" value="1"/>
</dbReference>